<dbReference type="OrthoDB" id="435621at2759"/>
<dbReference type="InterPro" id="IPR016158">
    <property type="entry name" value="Cullin_homology"/>
</dbReference>
<dbReference type="SUPFAM" id="SSF75632">
    <property type="entry name" value="Cullin homology domain"/>
    <property type="match status" value="1"/>
</dbReference>
<dbReference type="GO" id="GO:0031625">
    <property type="term" value="F:ubiquitin protein ligase binding"/>
    <property type="evidence" value="ECO:0007669"/>
    <property type="project" value="InterPro"/>
</dbReference>
<dbReference type="InterPro" id="IPR036317">
    <property type="entry name" value="Cullin_homology_sf"/>
</dbReference>
<dbReference type="Pfam" id="PF00888">
    <property type="entry name" value="Cullin"/>
    <property type="match status" value="1"/>
</dbReference>
<dbReference type="SUPFAM" id="SSF46785">
    <property type="entry name" value="Winged helix' DNA-binding domain"/>
    <property type="match status" value="1"/>
</dbReference>
<dbReference type="InterPro" id="IPR045093">
    <property type="entry name" value="Cullin"/>
</dbReference>
<sequence>MDIEFSVSNLCASGGGELHLAFVVGTWKQLEEFLHAVFDQGTLRHRVALARRIETLVLDGWGPCLLSRVSAVISGALTAKVDAAARVIQTLAIKNDDDPLEGTSRAEYDSRANQILEEALNLWEYYCTTTHQIQQVCVHLDRCVAVEKAPFDSQQQQQQPQGLQGLCDKLLSGAFTGHDATLQQLTAALLHRYFDLLEPSLIAASRQSFRAASEKLLGAPGTPESGEPPVGAPLSAYLSFAASALLRERRRLELTLHGASESLLMGIMQEELVRRHRETLANPAAIQLYLKLGDKENLQILYELFAVAEELPLLKKNALAAVRSQGELLLNTLKSASLNSGGKRFIADLLEMKQTHEAVFVDAFAANQDFLLGLKEAWESFLMAEGPVVTAIARLLSRHIDSIIRKAGAGQKSAPGDPPEGLPDEDPEVQIEKVIGLFALIAGKETFEQFYRLDLSRRLLLHGLANEDLEKTLVRRLRDVIKCVPTPECGPQYTSKIEAMIADIKLSETLMEKMKTDPVSGNALAAVGCSLHARVCAKGMWPAFGGVCAATLILSPPFSTLQEIFFEYYGRSASGRKLQMVPSMSTCEVTARISPPTKAAGGEHVYSVNFNFYSPLKRIKVLQAKSQASPEGEASGEPPPDADLTHQIDAGIVRILKRVSSMRHQELFGALAEALKRPVDAATLKKRLESLIDRDYIARDAADSQAYRYVA</sequence>
<keyword evidence="7" id="KW-1185">Reference proteome</keyword>
<dbReference type="Gene3D" id="1.10.10.10">
    <property type="entry name" value="Winged helix-like DNA-binding domain superfamily/Winged helix DNA-binding domain"/>
    <property type="match status" value="1"/>
</dbReference>
<dbReference type="Gene3D" id="1.20.1310.10">
    <property type="entry name" value="Cullin Repeats"/>
    <property type="match status" value="3"/>
</dbReference>
<proteinExistence type="inferred from homology"/>
<evidence type="ECO:0000259" key="6">
    <source>
        <dbReference type="PROSITE" id="PS50069"/>
    </source>
</evidence>
<dbReference type="RefSeq" id="XP_026193876.1">
    <property type="nucleotide sequence ID" value="XM_026338091.1"/>
</dbReference>
<evidence type="ECO:0000256" key="1">
    <source>
        <dbReference type="ARBA" id="ARBA00006019"/>
    </source>
</evidence>
<dbReference type="Gene3D" id="4.10.1030.10">
    <property type="entry name" value="Ring Box Chain A, domain 5"/>
    <property type="match status" value="1"/>
</dbReference>
<evidence type="ECO:0000313" key="8">
    <source>
        <dbReference type="RefSeq" id="XP_026193876.1"/>
    </source>
</evidence>
<dbReference type="GeneID" id="34622756"/>
<dbReference type="SMART" id="SM00182">
    <property type="entry name" value="CULLIN"/>
    <property type="match status" value="1"/>
</dbReference>
<feature type="domain" description="Cullin family profile" evidence="6">
    <location>
        <begin position="391"/>
        <end position="609"/>
    </location>
</feature>
<evidence type="ECO:0000256" key="4">
    <source>
        <dbReference type="RuleBase" id="RU003829"/>
    </source>
</evidence>
<comment type="similarity">
    <text evidence="1 3 4">Belongs to the cullin family.</text>
</comment>
<reference evidence="8" key="1">
    <citation type="submission" date="2025-08" db="UniProtKB">
        <authorList>
            <consortium name="RefSeq"/>
        </authorList>
    </citation>
    <scope>IDENTIFICATION</scope>
</reference>
<dbReference type="SMART" id="SM00884">
    <property type="entry name" value="Cullin_Nedd8"/>
    <property type="match status" value="1"/>
</dbReference>
<dbReference type="InterPro" id="IPR016157">
    <property type="entry name" value="Cullin_CS"/>
</dbReference>
<name>A0A6P6S114_9EIME</name>
<dbReference type="InterPro" id="IPR016159">
    <property type="entry name" value="Cullin_repeat-like_dom_sf"/>
</dbReference>
<dbReference type="InterPro" id="IPR019559">
    <property type="entry name" value="Cullin_neddylation_domain"/>
</dbReference>
<gene>
    <name evidence="8" type="primary">LOC34622756</name>
</gene>
<feature type="region of interest" description="Disordered" evidence="5">
    <location>
        <begin position="407"/>
        <end position="426"/>
    </location>
</feature>
<dbReference type="PROSITE" id="PS01256">
    <property type="entry name" value="CULLIN_1"/>
    <property type="match status" value="1"/>
</dbReference>
<evidence type="ECO:0000256" key="5">
    <source>
        <dbReference type="SAM" id="MobiDB-lite"/>
    </source>
</evidence>
<dbReference type="GO" id="GO:0031461">
    <property type="term" value="C:cullin-RING ubiquitin ligase complex"/>
    <property type="evidence" value="ECO:0007669"/>
    <property type="project" value="InterPro"/>
</dbReference>
<dbReference type="AlphaFoldDB" id="A0A6P6S114"/>
<organism evidence="7 8">
    <name type="scientific">Cyclospora cayetanensis</name>
    <dbReference type="NCBI Taxonomy" id="88456"/>
    <lineage>
        <taxon>Eukaryota</taxon>
        <taxon>Sar</taxon>
        <taxon>Alveolata</taxon>
        <taxon>Apicomplexa</taxon>
        <taxon>Conoidasida</taxon>
        <taxon>Coccidia</taxon>
        <taxon>Eucoccidiorida</taxon>
        <taxon>Eimeriorina</taxon>
        <taxon>Eimeriidae</taxon>
        <taxon>Cyclospora</taxon>
    </lineage>
</organism>
<dbReference type="SUPFAM" id="SSF74788">
    <property type="entry name" value="Cullin repeat-like"/>
    <property type="match status" value="1"/>
</dbReference>
<evidence type="ECO:0000256" key="3">
    <source>
        <dbReference type="PROSITE-ProRule" id="PRU00330"/>
    </source>
</evidence>
<evidence type="ECO:0000256" key="2">
    <source>
        <dbReference type="ARBA" id="ARBA00022843"/>
    </source>
</evidence>
<dbReference type="Pfam" id="PF10557">
    <property type="entry name" value="Cullin_Nedd8"/>
    <property type="match status" value="1"/>
</dbReference>
<dbReference type="PANTHER" id="PTHR11932">
    <property type="entry name" value="CULLIN"/>
    <property type="match status" value="1"/>
</dbReference>
<dbReference type="PROSITE" id="PS50069">
    <property type="entry name" value="CULLIN_2"/>
    <property type="match status" value="1"/>
</dbReference>
<dbReference type="InterPro" id="IPR036388">
    <property type="entry name" value="WH-like_DNA-bd_sf"/>
</dbReference>
<protein>
    <submittedName>
        <fullName evidence="8">Cullin-4A</fullName>
    </submittedName>
</protein>
<dbReference type="GO" id="GO:0006511">
    <property type="term" value="P:ubiquitin-dependent protein catabolic process"/>
    <property type="evidence" value="ECO:0007669"/>
    <property type="project" value="InterPro"/>
</dbReference>
<accession>A0A6P6S114</accession>
<dbReference type="Proteomes" id="UP000515125">
    <property type="component" value="Unplaced"/>
</dbReference>
<keyword evidence="2" id="KW-0832">Ubl conjugation</keyword>
<evidence type="ECO:0000313" key="7">
    <source>
        <dbReference type="Proteomes" id="UP000515125"/>
    </source>
</evidence>
<dbReference type="InterPro" id="IPR036390">
    <property type="entry name" value="WH_DNA-bd_sf"/>
</dbReference>
<dbReference type="InterPro" id="IPR001373">
    <property type="entry name" value="Cullin_N"/>
</dbReference>